<evidence type="ECO:0000313" key="2">
    <source>
        <dbReference type="EMBL" id="APA86031.2"/>
    </source>
</evidence>
<dbReference type="Pfam" id="PF01636">
    <property type="entry name" value="APH"/>
    <property type="match status" value="1"/>
</dbReference>
<dbReference type="AlphaFoldDB" id="A0A1I9YI98"/>
<keyword evidence="3" id="KW-1185">Reference proteome</keyword>
<reference evidence="2" key="1">
    <citation type="submission" date="2016-09" db="EMBL/GenBank/DDBJ databases">
        <title>The Complete Genome of Burkholderia sprentiae wsm5005.</title>
        <authorList>
            <person name="De Meyer S."/>
            <person name="Wang P."/>
            <person name="Terpolilli J."/>
        </authorList>
    </citation>
    <scope>NUCLEOTIDE SEQUENCE [LARGE SCALE GENOMIC DNA]</scope>
    <source>
        <strain evidence="2">WSM5005</strain>
    </source>
</reference>
<evidence type="ECO:0000259" key="1">
    <source>
        <dbReference type="Pfam" id="PF01636"/>
    </source>
</evidence>
<dbReference type="InterPro" id="IPR051678">
    <property type="entry name" value="AGP_Transferase"/>
</dbReference>
<dbReference type="InterPro" id="IPR002575">
    <property type="entry name" value="Aminoglycoside_PTrfase"/>
</dbReference>
<dbReference type="Gene3D" id="3.90.1200.10">
    <property type="match status" value="1"/>
</dbReference>
<organism evidence="2 3">
    <name type="scientific">Paraburkholderia sprentiae WSM5005</name>
    <dbReference type="NCBI Taxonomy" id="754502"/>
    <lineage>
        <taxon>Bacteria</taxon>
        <taxon>Pseudomonadati</taxon>
        <taxon>Pseudomonadota</taxon>
        <taxon>Betaproteobacteria</taxon>
        <taxon>Burkholderiales</taxon>
        <taxon>Burkholderiaceae</taxon>
        <taxon>Paraburkholderia</taxon>
    </lineage>
</organism>
<reference evidence="2" key="2">
    <citation type="submission" date="2021-06" db="EMBL/GenBank/DDBJ databases">
        <authorList>
            <person name="Rogers T.H."/>
            <person name="Ramsay J.P."/>
            <person name="Wang P."/>
            <person name="Terpolilli J."/>
        </authorList>
    </citation>
    <scope>NUCLEOTIDE SEQUENCE [LARGE SCALE GENOMIC DNA]</scope>
    <source>
        <strain evidence="2">WSM5005</strain>
    </source>
</reference>
<name>A0A1I9YI98_9BURK</name>
<dbReference type="Proteomes" id="UP000179860">
    <property type="component" value="Chromosome 1"/>
</dbReference>
<sequence length="341" mass="38201">MKRIVVTKQFFRLYFSHPLLIINSSRSRVVEELEIKSWVSSLIAETIGTAPTRIRKLSVGVMTEKYIAEMSDGFNYMVRSYPISRSHIVKFEPDVIERCRANGLRVPEVIADSRLDVHSPHQYIIYKMIPGTSLSQKIGKLRKRPLSAIAGSVFDQLSAMAALPVKGFGELTSADTASSKTWTIFIESTFREGLEAIQRDSILPIADIEKLEFVEQHLSSIPACNKSGLAWGDVSPENIIVDERGAFAGLVDFEGTLGSEFALNIGYLWARYAGTKFCSHLLPNWQPSPEENMRAALYAVVRALRILRNGRAPLPLGRRRDPIDEVLPGWRSALDYVCTDL</sequence>
<dbReference type="RefSeq" id="WP_082194679.1">
    <property type="nucleotide sequence ID" value="NZ_CP017561.2"/>
</dbReference>
<dbReference type="STRING" id="754502.BJG93_11940"/>
<dbReference type="KEGG" id="pspw:BJG93_11940"/>
<dbReference type="PANTHER" id="PTHR21310">
    <property type="entry name" value="AMINOGLYCOSIDE PHOSPHOTRANSFERASE-RELATED-RELATED"/>
    <property type="match status" value="1"/>
</dbReference>
<dbReference type="OrthoDB" id="1493312at2"/>
<proteinExistence type="predicted"/>
<gene>
    <name evidence="2" type="ORF">BJG93_11940</name>
</gene>
<protein>
    <submittedName>
        <fullName evidence="2">Aminoglycoside phosphotransferase family protein</fullName>
    </submittedName>
</protein>
<accession>A0A1I9YI98</accession>
<evidence type="ECO:0000313" key="3">
    <source>
        <dbReference type="Proteomes" id="UP000179860"/>
    </source>
</evidence>
<feature type="domain" description="Aminoglycoside phosphotransferase" evidence="1">
    <location>
        <begin position="54"/>
        <end position="270"/>
    </location>
</feature>
<dbReference type="SUPFAM" id="SSF56112">
    <property type="entry name" value="Protein kinase-like (PK-like)"/>
    <property type="match status" value="1"/>
</dbReference>
<dbReference type="EMBL" id="CP017561">
    <property type="protein sequence ID" value="APA86031.2"/>
    <property type="molecule type" value="Genomic_DNA"/>
</dbReference>
<dbReference type="GO" id="GO:0016740">
    <property type="term" value="F:transferase activity"/>
    <property type="evidence" value="ECO:0007669"/>
    <property type="project" value="UniProtKB-KW"/>
</dbReference>
<dbReference type="InterPro" id="IPR011009">
    <property type="entry name" value="Kinase-like_dom_sf"/>
</dbReference>